<dbReference type="AlphaFoldDB" id="H3ZJM6"/>
<dbReference type="Proteomes" id="UP000015502">
    <property type="component" value="Chromosome"/>
</dbReference>
<accession>H3ZJM6</accession>
<dbReference type="KEGG" id="tlt:OCC_10249"/>
<gene>
    <name evidence="1" type="ORF">OCC_10249</name>
</gene>
<proteinExistence type="predicted"/>
<evidence type="ECO:0000313" key="1">
    <source>
        <dbReference type="EMBL" id="EHR79850.1"/>
    </source>
</evidence>
<protein>
    <submittedName>
        <fullName evidence="1">Uncharacterized protein</fullName>
    </submittedName>
</protein>
<name>H3ZJM6_THELN</name>
<dbReference type="OrthoDB" id="99895at2157"/>
<dbReference type="STRING" id="523849.OCC_10249"/>
<organism evidence="1 2">
    <name type="scientific">Thermococcus litoralis (strain ATCC 51850 / DSM 5473 / JCM 8560 / NS-C)</name>
    <dbReference type="NCBI Taxonomy" id="523849"/>
    <lineage>
        <taxon>Archaea</taxon>
        <taxon>Methanobacteriati</taxon>
        <taxon>Methanobacteriota</taxon>
        <taxon>Thermococci</taxon>
        <taxon>Thermococcales</taxon>
        <taxon>Thermococcaceae</taxon>
        <taxon>Thermococcus</taxon>
    </lineage>
</organism>
<dbReference type="EMBL" id="CP006670">
    <property type="protein sequence ID" value="EHR79850.1"/>
    <property type="molecule type" value="Genomic_DNA"/>
</dbReference>
<dbReference type="PaxDb" id="523849-OCC_10249"/>
<dbReference type="GeneID" id="16549941"/>
<dbReference type="HOGENOM" id="CLU_1006934_0_0_2"/>
<dbReference type="RefSeq" id="WP_004066148.1">
    <property type="nucleotide sequence ID" value="NC_022084.1"/>
</dbReference>
<keyword evidence="2" id="KW-1185">Reference proteome</keyword>
<evidence type="ECO:0000313" key="2">
    <source>
        <dbReference type="Proteomes" id="UP000015502"/>
    </source>
</evidence>
<sequence>MWGKLLGLILGLLVSGAIGGTVRAAEPETKADDSSSYYWNGHFIGKVGVASTYLPKVIVINQDDIATPQQTFVLRVKLGEGWKSGWNHYYYPVSSRHWLSVEVIKPSTSTHVGIQNGPNGIFVIDSGSSESKTELAYREFFKMAMDALAGILGLPNFMDPVFNIGSSERGSYTIQTSGDVAHDVSKITIRFYGDSRFRGTDYGAGVTWHITNPQQADYQFKVSGGATLYVAEYSHNSIPVLPMINRIAPTSVIGETERSADVTTVTEIYYGNKNNN</sequence>
<reference evidence="1 2" key="1">
    <citation type="journal article" date="2012" name="J. Bacteriol.">
        <title>Genome sequence of the model hyperthermophilic archaeon Thermococcus litoralis NS-C.</title>
        <authorList>
            <person name="Gardner A.F."/>
            <person name="Kumar S."/>
            <person name="Perler F.B."/>
        </authorList>
    </citation>
    <scope>NUCLEOTIDE SEQUENCE [LARGE SCALE GENOMIC DNA]</scope>
    <source>
        <strain evidence="2">ATCC 51850 / DSM 5473 / JCM 8560 / NS-C</strain>
    </source>
</reference>